<proteinExistence type="predicted"/>
<evidence type="ECO:0000313" key="1">
    <source>
        <dbReference type="EMBL" id="VAW21470.1"/>
    </source>
</evidence>
<sequence>MKFNLFSVEGFVVSDNYTIDEDFGGRNNVEVLAPFKFQIPRQDNVTPLFTTGTGSGGMIIKVNFTTGDKDTDINDRQFIENMQFVSMVLPLGEPEERIAVLTGLLRNDVFNSATAAYEQKELLGSRNAKIGDLDVVDVVGRYIDPDLGLVYVRMVGFPNPDGPDAVFSVSNILAERFDFTSLDDLEFTGGGKALSSFEYIKP</sequence>
<protein>
    <submittedName>
        <fullName evidence="1">Uncharacterized protein</fullName>
    </submittedName>
</protein>
<name>A0A3B0TXE5_9ZZZZ</name>
<reference evidence="1" key="1">
    <citation type="submission" date="2018-06" db="EMBL/GenBank/DDBJ databases">
        <authorList>
            <person name="Zhirakovskaya E."/>
        </authorList>
    </citation>
    <scope>NUCLEOTIDE SEQUENCE</scope>
</reference>
<dbReference type="AlphaFoldDB" id="A0A3B0TXE5"/>
<accession>A0A3B0TXE5</accession>
<dbReference type="EMBL" id="UOEQ01000353">
    <property type="protein sequence ID" value="VAW21470.1"/>
    <property type="molecule type" value="Genomic_DNA"/>
</dbReference>
<organism evidence="1">
    <name type="scientific">hydrothermal vent metagenome</name>
    <dbReference type="NCBI Taxonomy" id="652676"/>
    <lineage>
        <taxon>unclassified sequences</taxon>
        <taxon>metagenomes</taxon>
        <taxon>ecological metagenomes</taxon>
    </lineage>
</organism>
<gene>
    <name evidence="1" type="ORF">MNBD_ALPHA11-1734</name>
</gene>